<accession>A0A938Y0P5</accession>
<dbReference type="EMBL" id="JAERTX010000006">
    <property type="protein sequence ID" value="MBM9460007.1"/>
    <property type="molecule type" value="Genomic_DNA"/>
</dbReference>
<dbReference type="Gene3D" id="2.60.120.260">
    <property type="entry name" value="Galactose-binding domain-like"/>
    <property type="match status" value="1"/>
</dbReference>
<sequence>MADQPARPARPTSPPDQPARLARPTTPPSDADQPTPTGAARVARSDTLASVDEPSELRGSELEGLLRGQVEVERTERGLRPHRVPAWARTRCPDPQLLAVEVHPAGVRLAFRSAATWVELDVVALKRAYVGLDHRSDGRYELEVDGTVVATEIVPDGDTVEIDLATGTQDLRRGPVGTLRFTDLPAGEKEMRLWLPHNEATELVALRADAPIERAGAEGRRTWLHHGSSLSQGSDATRPTATWPVLAARKAGVELTNLGLGGSALLDPFVARTMRDLPTPDLISVKMGINLVNADLMRRRAFGSAVHGFLDTIRDGHPDTPLVLITPLHCPIHEHTPGPSAFDSEALAAGELRMIATGDPEQVLAGKLTLSVIREELAVVAARRQDPHLRLLDGLDLYGAADHDAHPMPDRLHLDEAGHALVGQRFADRVLASL</sequence>
<evidence type="ECO:0000313" key="4">
    <source>
        <dbReference type="Proteomes" id="UP000663791"/>
    </source>
</evidence>
<dbReference type="AlphaFoldDB" id="A0A938Y0P5"/>
<gene>
    <name evidence="3" type="ORF">JK386_08835</name>
</gene>
<feature type="region of interest" description="Disordered" evidence="1">
    <location>
        <begin position="1"/>
        <end position="57"/>
    </location>
</feature>
<evidence type="ECO:0000259" key="2">
    <source>
        <dbReference type="Pfam" id="PF14606"/>
    </source>
</evidence>
<protein>
    <submittedName>
        <fullName evidence="3">Lipase</fullName>
    </submittedName>
</protein>
<evidence type="ECO:0000256" key="1">
    <source>
        <dbReference type="SAM" id="MobiDB-lite"/>
    </source>
</evidence>
<feature type="domain" description="SGNH hydrolase-type esterase" evidence="2">
    <location>
        <begin position="226"/>
        <end position="326"/>
    </location>
</feature>
<dbReference type="InterPro" id="IPR036514">
    <property type="entry name" value="SGNH_hydro_sf"/>
</dbReference>
<dbReference type="Pfam" id="PF14606">
    <property type="entry name" value="Lipase_GDSL_3"/>
    <property type="match status" value="1"/>
</dbReference>
<dbReference type="Proteomes" id="UP000663791">
    <property type="component" value="Unassembled WGS sequence"/>
</dbReference>
<organism evidence="3 4">
    <name type="scientific">Nocardioides faecalis</name>
    <dbReference type="NCBI Taxonomy" id="2803858"/>
    <lineage>
        <taxon>Bacteria</taxon>
        <taxon>Bacillati</taxon>
        <taxon>Actinomycetota</taxon>
        <taxon>Actinomycetes</taxon>
        <taxon>Propionibacteriales</taxon>
        <taxon>Nocardioidaceae</taxon>
        <taxon>Nocardioides</taxon>
    </lineage>
</organism>
<name>A0A938Y0P5_9ACTN</name>
<reference evidence="3" key="1">
    <citation type="submission" date="2021-01" db="EMBL/GenBank/DDBJ databases">
        <title>Novel species in genus Nocardioides.</title>
        <authorList>
            <person name="Zhang G."/>
        </authorList>
    </citation>
    <scope>NUCLEOTIDE SEQUENCE</scope>
    <source>
        <strain evidence="3">Zg-536</strain>
    </source>
</reference>
<dbReference type="InterPro" id="IPR013830">
    <property type="entry name" value="SGNH_hydro"/>
</dbReference>
<keyword evidence="4" id="KW-1185">Reference proteome</keyword>
<dbReference type="SUPFAM" id="SSF52266">
    <property type="entry name" value="SGNH hydrolase"/>
    <property type="match status" value="1"/>
</dbReference>
<comment type="caution">
    <text evidence="3">The sequence shown here is derived from an EMBL/GenBank/DDBJ whole genome shotgun (WGS) entry which is preliminary data.</text>
</comment>
<evidence type="ECO:0000313" key="3">
    <source>
        <dbReference type="EMBL" id="MBM9460007.1"/>
    </source>
</evidence>
<proteinExistence type="predicted"/>
<dbReference type="Gene3D" id="3.40.50.1110">
    <property type="entry name" value="SGNH hydrolase"/>
    <property type="match status" value="1"/>
</dbReference>